<keyword evidence="2" id="KW-1185">Reference proteome</keyword>
<comment type="caution">
    <text evidence="1">The sequence shown here is derived from an EMBL/GenBank/DDBJ whole genome shotgun (WGS) entry which is preliminary data.</text>
</comment>
<organism evidence="1 2">
    <name type="scientific">Ixodes persulcatus</name>
    <name type="common">Taiga tick</name>
    <dbReference type="NCBI Taxonomy" id="34615"/>
    <lineage>
        <taxon>Eukaryota</taxon>
        <taxon>Metazoa</taxon>
        <taxon>Ecdysozoa</taxon>
        <taxon>Arthropoda</taxon>
        <taxon>Chelicerata</taxon>
        <taxon>Arachnida</taxon>
        <taxon>Acari</taxon>
        <taxon>Parasitiformes</taxon>
        <taxon>Ixodida</taxon>
        <taxon>Ixodoidea</taxon>
        <taxon>Ixodidae</taxon>
        <taxon>Ixodinae</taxon>
        <taxon>Ixodes</taxon>
    </lineage>
</organism>
<gene>
    <name evidence="1" type="ORF">HPB47_023427</name>
</gene>
<dbReference type="EMBL" id="JABSTQ010009395">
    <property type="protein sequence ID" value="KAG0429647.1"/>
    <property type="molecule type" value="Genomic_DNA"/>
</dbReference>
<proteinExistence type="predicted"/>
<evidence type="ECO:0000313" key="1">
    <source>
        <dbReference type="EMBL" id="KAG0429647.1"/>
    </source>
</evidence>
<reference evidence="1 2" key="1">
    <citation type="journal article" date="2020" name="Cell">
        <title>Large-Scale Comparative Analyses of Tick Genomes Elucidate Their Genetic Diversity and Vector Capacities.</title>
        <authorList>
            <consortium name="Tick Genome and Microbiome Consortium (TIGMIC)"/>
            <person name="Jia N."/>
            <person name="Wang J."/>
            <person name="Shi W."/>
            <person name="Du L."/>
            <person name="Sun Y."/>
            <person name="Zhan W."/>
            <person name="Jiang J.F."/>
            <person name="Wang Q."/>
            <person name="Zhang B."/>
            <person name="Ji P."/>
            <person name="Bell-Sakyi L."/>
            <person name="Cui X.M."/>
            <person name="Yuan T.T."/>
            <person name="Jiang B.G."/>
            <person name="Yang W.F."/>
            <person name="Lam T.T."/>
            <person name="Chang Q.C."/>
            <person name="Ding S.J."/>
            <person name="Wang X.J."/>
            <person name="Zhu J.G."/>
            <person name="Ruan X.D."/>
            <person name="Zhao L."/>
            <person name="Wei J.T."/>
            <person name="Ye R.Z."/>
            <person name="Que T.C."/>
            <person name="Du C.H."/>
            <person name="Zhou Y.H."/>
            <person name="Cheng J.X."/>
            <person name="Dai P.F."/>
            <person name="Guo W.B."/>
            <person name="Han X.H."/>
            <person name="Huang E.J."/>
            <person name="Li L.F."/>
            <person name="Wei W."/>
            <person name="Gao Y.C."/>
            <person name="Liu J.Z."/>
            <person name="Shao H.Z."/>
            <person name="Wang X."/>
            <person name="Wang C.C."/>
            <person name="Yang T.C."/>
            <person name="Huo Q.B."/>
            <person name="Li W."/>
            <person name="Chen H.Y."/>
            <person name="Chen S.E."/>
            <person name="Zhou L.G."/>
            <person name="Ni X.B."/>
            <person name="Tian J.H."/>
            <person name="Sheng Y."/>
            <person name="Liu T."/>
            <person name="Pan Y.S."/>
            <person name="Xia L.Y."/>
            <person name="Li J."/>
            <person name="Zhao F."/>
            <person name="Cao W.C."/>
        </authorList>
    </citation>
    <scope>NUCLEOTIDE SEQUENCE [LARGE SCALE GENOMIC DNA]</scope>
    <source>
        <strain evidence="1">Iper-2018</strain>
    </source>
</reference>
<evidence type="ECO:0000313" key="2">
    <source>
        <dbReference type="Proteomes" id="UP000805193"/>
    </source>
</evidence>
<accession>A0AC60Q728</accession>
<dbReference type="Proteomes" id="UP000805193">
    <property type="component" value="Unassembled WGS sequence"/>
</dbReference>
<name>A0AC60Q728_IXOPE</name>
<sequence length="163" mass="18722">MLATRASTACQQVFEYEGKDKKDIMASMNFAQFLRYFSSSAIRYAKPGEAGSAHLAAQKMWRNLTFFVAFPAIGLCALNAYLAEKEHHKHFHRPEFKKYEYLYIRTKRFPWGDGNHGLFHNPKVNALPEGYEDELDFLGETGNHGLFHNPKVNALPEGYEDEL</sequence>
<protein>
    <submittedName>
        <fullName evidence="1">Uncharacterized protein</fullName>
    </submittedName>
</protein>